<feature type="domain" description="RecX second three-helical" evidence="6">
    <location>
        <begin position="58"/>
        <end position="98"/>
    </location>
</feature>
<dbReference type="Proteomes" id="UP000199626">
    <property type="component" value="Unassembled WGS sequence"/>
</dbReference>
<comment type="function">
    <text evidence="5">Modulates RecA activity.</text>
</comment>
<dbReference type="InterPro" id="IPR053926">
    <property type="entry name" value="RecX_HTH_1st"/>
</dbReference>
<dbReference type="InterPro" id="IPR036388">
    <property type="entry name" value="WH-like_DNA-bd_sf"/>
</dbReference>
<keyword evidence="10" id="KW-1185">Reference proteome</keyword>
<comment type="subcellular location">
    <subcellularLocation>
        <location evidence="1 5">Cytoplasm</location>
    </subcellularLocation>
</comment>
<gene>
    <name evidence="5" type="primary">recX</name>
    <name evidence="9" type="ORF">SAMN02927930_00568</name>
</gene>
<evidence type="ECO:0000259" key="6">
    <source>
        <dbReference type="Pfam" id="PF02631"/>
    </source>
</evidence>
<evidence type="ECO:0000256" key="4">
    <source>
        <dbReference type="ARBA" id="ARBA00022490"/>
    </source>
</evidence>
<feature type="domain" description="RecX first three-helical" evidence="8">
    <location>
        <begin position="14"/>
        <end position="50"/>
    </location>
</feature>
<dbReference type="Pfam" id="PF21982">
    <property type="entry name" value="RecX_HTH1"/>
    <property type="match status" value="1"/>
</dbReference>
<protein>
    <recommendedName>
        <fullName evidence="3 5">Regulatory protein RecX</fullName>
    </recommendedName>
</protein>
<dbReference type="InterPro" id="IPR053925">
    <property type="entry name" value="RecX_HTH_3rd"/>
</dbReference>
<dbReference type="STRING" id="1159017.SAMN02927930_00568"/>
<dbReference type="Pfam" id="PF02631">
    <property type="entry name" value="RecX_HTH2"/>
    <property type="match status" value="1"/>
</dbReference>
<dbReference type="Gene3D" id="1.10.10.10">
    <property type="entry name" value="Winged helix-like DNA-binding domain superfamily/Winged helix DNA-binding domain"/>
    <property type="match status" value="3"/>
</dbReference>
<dbReference type="HAMAP" id="MF_01114">
    <property type="entry name" value="RecX"/>
    <property type="match status" value="1"/>
</dbReference>
<dbReference type="AlphaFoldDB" id="A0A1G6AZY0"/>
<sequence length="158" mass="18642">MSDSQNNDIQQAEEIVVRLLARREHSARELQQKLQLRGFDHKTIEKVLTKAQQLGWQSDQRYLEVWLRSCLARGDGIQKIRAAAAQKGIQGELLEQALQDQEPDWVEQCYERLVRRFGHTPPQDPKERNRIMRHLMQRGYRLDQIQQALERQRMAASD</sequence>
<evidence type="ECO:0000256" key="3">
    <source>
        <dbReference type="ARBA" id="ARBA00018111"/>
    </source>
</evidence>
<evidence type="ECO:0000313" key="9">
    <source>
        <dbReference type="EMBL" id="SDB13948.1"/>
    </source>
</evidence>
<dbReference type="RefSeq" id="WP_092591537.1">
    <property type="nucleotide sequence ID" value="NZ_FMXN01000002.1"/>
</dbReference>
<dbReference type="InterPro" id="IPR053924">
    <property type="entry name" value="RecX_HTH_2nd"/>
</dbReference>
<dbReference type="PANTHER" id="PTHR33602">
    <property type="entry name" value="REGULATORY PROTEIN RECX FAMILY PROTEIN"/>
    <property type="match status" value="1"/>
</dbReference>
<evidence type="ECO:0000256" key="5">
    <source>
        <dbReference type="HAMAP-Rule" id="MF_01114"/>
    </source>
</evidence>
<evidence type="ECO:0000259" key="7">
    <source>
        <dbReference type="Pfam" id="PF21981"/>
    </source>
</evidence>
<dbReference type="InterPro" id="IPR003783">
    <property type="entry name" value="Regulatory_RecX"/>
</dbReference>
<evidence type="ECO:0000259" key="8">
    <source>
        <dbReference type="Pfam" id="PF21982"/>
    </source>
</evidence>
<dbReference type="GO" id="GO:0005737">
    <property type="term" value="C:cytoplasm"/>
    <property type="evidence" value="ECO:0007669"/>
    <property type="project" value="UniProtKB-SubCell"/>
</dbReference>
<name>A0A1G6AZY0_9GAMM</name>
<evidence type="ECO:0000256" key="2">
    <source>
        <dbReference type="ARBA" id="ARBA00009695"/>
    </source>
</evidence>
<dbReference type="PANTHER" id="PTHR33602:SF1">
    <property type="entry name" value="REGULATORY PROTEIN RECX FAMILY PROTEIN"/>
    <property type="match status" value="1"/>
</dbReference>
<comment type="similarity">
    <text evidence="2 5">Belongs to the RecX family.</text>
</comment>
<proteinExistence type="inferred from homology"/>
<evidence type="ECO:0000256" key="1">
    <source>
        <dbReference type="ARBA" id="ARBA00004496"/>
    </source>
</evidence>
<reference evidence="10" key="1">
    <citation type="submission" date="2016-10" db="EMBL/GenBank/DDBJ databases">
        <authorList>
            <person name="Varghese N."/>
            <person name="Submissions S."/>
        </authorList>
    </citation>
    <scope>NUCLEOTIDE SEQUENCE [LARGE SCALE GENOMIC DNA]</scope>
    <source>
        <strain evidence="10">CGMCC 1.10824</strain>
    </source>
</reference>
<dbReference type="Pfam" id="PF21981">
    <property type="entry name" value="RecX_HTH3"/>
    <property type="match status" value="1"/>
</dbReference>
<accession>A0A1G6AZY0</accession>
<organism evidence="9 10">
    <name type="scientific">Pseudidiomarina indica</name>
    <dbReference type="NCBI Taxonomy" id="1159017"/>
    <lineage>
        <taxon>Bacteria</taxon>
        <taxon>Pseudomonadati</taxon>
        <taxon>Pseudomonadota</taxon>
        <taxon>Gammaproteobacteria</taxon>
        <taxon>Alteromonadales</taxon>
        <taxon>Idiomarinaceae</taxon>
        <taxon>Pseudidiomarina</taxon>
    </lineage>
</organism>
<dbReference type="OrthoDB" id="7066780at2"/>
<dbReference type="EMBL" id="FMXN01000002">
    <property type="protein sequence ID" value="SDB13948.1"/>
    <property type="molecule type" value="Genomic_DNA"/>
</dbReference>
<evidence type="ECO:0000313" key="10">
    <source>
        <dbReference type="Proteomes" id="UP000199626"/>
    </source>
</evidence>
<feature type="domain" description="RecX third three-helical" evidence="7">
    <location>
        <begin position="106"/>
        <end position="149"/>
    </location>
</feature>
<dbReference type="GO" id="GO:0006282">
    <property type="term" value="P:regulation of DNA repair"/>
    <property type="evidence" value="ECO:0007669"/>
    <property type="project" value="UniProtKB-UniRule"/>
</dbReference>
<keyword evidence="4 5" id="KW-0963">Cytoplasm</keyword>